<reference evidence="1 2" key="1">
    <citation type="submission" date="2021-04" db="EMBL/GenBank/DDBJ databases">
        <authorList>
            <person name="Bliznina A."/>
        </authorList>
    </citation>
    <scope>NUCLEOTIDE SEQUENCE [LARGE SCALE GENOMIC DNA]</scope>
</reference>
<accession>A0ABN7SQM9</accession>
<gene>
    <name evidence="1" type="ORF">OKIOD_LOCUS9703</name>
</gene>
<name>A0ABN7SQM9_OIKDI</name>
<organism evidence="1 2">
    <name type="scientific">Oikopleura dioica</name>
    <name type="common">Tunicate</name>
    <dbReference type="NCBI Taxonomy" id="34765"/>
    <lineage>
        <taxon>Eukaryota</taxon>
        <taxon>Metazoa</taxon>
        <taxon>Chordata</taxon>
        <taxon>Tunicata</taxon>
        <taxon>Appendicularia</taxon>
        <taxon>Copelata</taxon>
        <taxon>Oikopleuridae</taxon>
        <taxon>Oikopleura</taxon>
    </lineage>
</organism>
<keyword evidence="2" id="KW-1185">Reference proteome</keyword>
<protein>
    <submittedName>
        <fullName evidence="1">Oidioi.mRNA.OKI2018_I69.chr1.g938.t1.cds</fullName>
    </submittedName>
</protein>
<evidence type="ECO:0000313" key="2">
    <source>
        <dbReference type="Proteomes" id="UP001158576"/>
    </source>
</evidence>
<proteinExistence type="predicted"/>
<evidence type="ECO:0000313" key="1">
    <source>
        <dbReference type="EMBL" id="CAG5103792.1"/>
    </source>
</evidence>
<dbReference type="Proteomes" id="UP001158576">
    <property type="component" value="Chromosome 1"/>
</dbReference>
<sequence>MLRLGLFALAAAEEPSVRAGWQDGFKAYATTVMKDTTGLCDTLTKCVGSMENYFRKYIQDDYTNTYVTVGWCAEPEDNKPDINGNVWWYDGWDDPANGGSDKPYYVVDANWGNVKACNGKGMIMRGIEVDNSISIYANPDYYHTKWDISHEQPMFDYSPHPGCCNPSENRCCSGKQSCNSCNGSTCNWNGQLVTDFTSYCQKGNPCGKADVMQQMWYRDVKDQLKQNPHIAMTMCDKVGGNGLGWNDYPTMHDPAFDPSVDGLIAAALFEPLDNANNIREHVEWDKAPKEGPGSDLGDGDGWEPFKFSQCCSTVVIAPAI</sequence>
<dbReference type="EMBL" id="OU015566">
    <property type="protein sequence ID" value="CAG5103792.1"/>
    <property type="molecule type" value="Genomic_DNA"/>
</dbReference>